<comment type="caution">
    <text evidence="1">The sequence shown here is derived from an EMBL/GenBank/DDBJ whole genome shotgun (WGS) entry which is preliminary data.</text>
</comment>
<evidence type="ECO:0000313" key="2">
    <source>
        <dbReference type="Proteomes" id="UP000632774"/>
    </source>
</evidence>
<keyword evidence="2" id="KW-1185">Reference proteome</keyword>
<name>A0ABR9XG39_9SPHI</name>
<protein>
    <submittedName>
        <fullName evidence="1">Uncharacterized protein</fullName>
    </submittedName>
</protein>
<accession>A0ABR9XG39</accession>
<dbReference type="EMBL" id="JADFFM010000001">
    <property type="protein sequence ID" value="MBE9666363.1"/>
    <property type="molecule type" value="Genomic_DNA"/>
</dbReference>
<dbReference type="RefSeq" id="WP_194105728.1">
    <property type="nucleotide sequence ID" value="NZ_JADFFM010000001.1"/>
</dbReference>
<organism evidence="1 2">
    <name type="scientific">Mucilaginibacter boryungensis</name>
    <dbReference type="NCBI Taxonomy" id="768480"/>
    <lineage>
        <taxon>Bacteria</taxon>
        <taxon>Pseudomonadati</taxon>
        <taxon>Bacteroidota</taxon>
        <taxon>Sphingobacteriia</taxon>
        <taxon>Sphingobacteriales</taxon>
        <taxon>Sphingobacteriaceae</taxon>
        <taxon>Mucilaginibacter</taxon>
    </lineage>
</organism>
<gene>
    <name evidence="1" type="ORF">IRJ18_08330</name>
</gene>
<proteinExistence type="predicted"/>
<dbReference type="Proteomes" id="UP000632774">
    <property type="component" value="Unassembled WGS sequence"/>
</dbReference>
<reference evidence="1 2" key="1">
    <citation type="submission" date="2020-10" db="EMBL/GenBank/DDBJ databases">
        <title>Mucilaginibacter mali sp. nov., isolated from rhizosphere soil of apple orchard.</title>
        <authorList>
            <person name="Lee J.-S."/>
            <person name="Kim H.S."/>
            <person name="Kim J.-S."/>
        </authorList>
    </citation>
    <scope>NUCLEOTIDE SEQUENCE [LARGE SCALE GENOMIC DNA]</scope>
    <source>
        <strain evidence="1 2">KCTC 23157</strain>
    </source>
</reference>
<evidence type="ECO:0000313" key="1">
    <source>
        <dbReference type="EMBL" id="MBE9666363.1"/>
    </source>
</evidence>
<sequence>MSVTTYKIQDNFMVANCIKCGRRPVVAQDAYTWIVLCPNAACNNSVEGKTANFKAWDEQNKK</sequence>